<proteinExistence type="predicted"/>
<evidence type="ECO:0000313" key="1">
    <source>
        <dbReference type="EMBL" id="MDQ1097544.1"/>
    </source>
</evidence>
<evidence type="ECO:0000313" key="2">
    <source>
        <dbReference type="Proteomes" id="UP001225072"/>
    </source>
</evidence>
<comment type="caution">
    <text evidence="1">The sequence shown here is derived from an EMBL/GenBank/DDBJ whole genome shotgun (WGS) entry which is preliminary data.</text>
</comment>
<name>A0ABU0TKF9_9FLAO</name>
<sequence length="75" mass="8466">MNIKNIVGEKLSEVILNIYQLKDVKLEVQENKTEFEGDFTIVTFPLVKQLKKKSGKYCCGVRGGPDYTNRSAGKL</sequence>
<dbReference type="EMBL" id="JAUTAL010000001">
    <property type="protein sequence ID" value="MDQ1097544.1"/>
    <property type="molecule type" value="Genomic_DNA"/>
</dbReference>
<keyword evidence="2" id="KW-1185">Reference proteome</keyword>
<gene>
    <name evidence="1" type="ORF">QE404_002691</name>
</gene>
<protein>
    <submittedName>
        <fullName evidence="1">Uncharacterized protein</fullName>
    </submittedName>
</protein>
<accession>A0ABU0TKF9</accession>
<dbReference type="Proteomes" id="UP001225072">
    <property type="component" value="Unassembled WGS sequence"/>
</dbReference>
<organism evidence="1 2">
    <name type="scientific">Chryseobacterium camelliae</name>
    <dbReference type="NCBI Taxonomy" id="1265445"/>
    <lineage>
        <taxon>Bacteria</taxon>
        <taxon>Pseudomonadati</taxon>
        <taxon>Bacteroidota</taxon>
        <taxon>Flavobacteriia</taxon>
        <taxon>Flavobacteriales</taxon>
        <taxon>Weeksellaceae</taxon>
        <taxon>Chryseobacterium group</taxon>
        <taxon>Chryseobacterium</taxon>
    </lineage>
</organism>
<reference evidence="1 2" key="1">
    <citation type="submission" date="2023-07" db="EMBL/GenBank/DDBJ databases">
        <title>Functional and genomic diversity of the sorghum phyllosphere microbiome.</title>
        <authorList>
            <person name="Shade A."/>
        </authorList>
    </citation>
    <scope>NUCLEOTIDE SEQUENCE [LARGE SCALE GENOMIC DNA]</scope>
    <source>
        <strain evidence="1 2">SORGH_AS_1064</strain>
    </source>
</reference>